<dbReference type="RefSeq" id="WP_257594839.1">
    <property type="nucleotide sequence ID" value="NZ_JANKHH010000003.1"/>
</dbReference>
<feature type="region of interest" description="Disordered" evidence="1">
    <location>
        <begin position="1"/>
        <end position="41"/>
    </location>
</feature>
<feature type="region of interest" description="Disordered" evidence="1">
    <location>
        <begin position="189"/>
        <end position="208"/>
    </location>
</feature>
<comment type="caution">
    <text evidence="2">The sequence shown here is derived from an EMBL/GenBank/DDBJ whole genome shotgun (WGS) entry which is preliminary data.</text>
</comment>
<reference evidence="2 3" key="1">
    <citation type="submission" date="2022-08" db="EMBL/GenBank/DDBJ databases">
        <title>Polyphasic taxonomy analysis of Qipengyuania sp.RS5-5.</title>
        <authorList>
            <person name="Xamxidin M."/>
            <person name="Wu M."/>
        </authorList>
    </citation>
    <scope>NUCLEOTIDE SEQUENCE [LARGE SCALE GENOMIC DNA]</scope>
    <source>
        <strain evidence="2 3">RS5-5</strain>
    </source>
</reference>
<sequence>MTTHPDPRSFEGAGDTTAAPKAHSTPATPDITPEPGRHDGWTPARQAAFLRELAATHNVAAAARAVGMGRQSAYKLRARLNGQPFDKAWEAAFLTRFDVLAEAALDRALNGVEVPHYYNGELIGTSRKYDERLTLALLAMRGGLERPDPSPFDPASAFESEEIGALIARVEHGPERWLEYKDDELEARGEFEQGAGAPLASPLLENGE</sequence>
<keyword evidence="3" id="KW-1185">Reference proteome</keyword>
<proteinExistence type="predicted"/>
<protein>
    <recommendedName>
        <fullName evidence="4">LysR family transcriptional regulator</fullName>
    </recommendedName>
</protein>
<evidence type="ECO:0008006" key="4">
    <source>
        <dbReference type="Google" id="ProtNLM"/>
    </source>
</evidence>
<name>A0ABT1XP97_9SPHN</name>
<evidence type="ECO:0000313" key="3">
    <source>
        <dbReference type="Proteomes" id="UP001206067"/>
    </source>
</evidence>
<dbReference type="EMBL" id="JANKHH010000003">
    <property type="protein sequence ID" value="MCR2833069.1"/>
    <property type="molecule type" value="Genomic_DNA"/>
</dbReference>
<evidence type="ECO:0000256" key="1">
    <source>
        <dbReference type="SAM" id="MobiDB-lite"/>
    </source>
</evidence>
<dbReference type="Proteomes" id="UP001206067">
    <property type="component" value="Unassembled WGS sequence"/>
</dbReference>
<gene>
    <name evidence="2" type="ORF">NSO95_03855</name>
</gene>
<organism evidence="2 3">
    <name type="scientific">Parerythrobacter lacustris</name>
    <dbReference type="NCBI Taxonomy" id="2969984"/>
    <lineage>
        <taxon>Bacteria</taxon>
        <taxon>Pseudomonadati</taxon>
        <taxon>Pseudomonadota</taxon>
        <taxon>Alphaproteobacteria</taxon>
        <taxon>Sphingomonadales</taxon>
        <taxon>Erythrobacteraceae</taxon>
        <taxon>Parerythrobacter</taxon>
    </lineage>
</organism>
<evidence type="ECO:0000313" key="2">
    <source>
        <dbReference type="EMBL" id="MCR2833069.1"/>
    </source>
</evidence>
<accession>A0ABT1XP97</accession>